<feature type="transmembrane region" description="Helical" evidence="1">
    <location>
        <begin position="99"/>
        <end position="119"/>
    </location>
</feature>
<protein>
    <submittedName>
        <fullName evidence="2">DUF3810 domain-containing protein</fullName>
    </submittedName>
</protein>
<dbReference type="EMBL" id="SOZE01000032">
    <property type="protein sequence ID" value="TFF34332.1"/>
    <property type="molecule type" value="Genomic_DNA"/>
</dbReference>
<sequence length="377" mass="42598">MEIKQYFAAHPLLKRCALVAVFALAIWLLMLFARHPAAVEKYYSQGLYPAICFVLHPVLNLFPFSFGDVVYIAVVAYLLYAVVKLIGHLIRKRFLRAGMLALGLVIGVQVALLLFYLFWGLNYFRPSAAERLHLKEEKFTVAELQAVTTLLIDSANATRARVTAADLAQPNDTIYKNAITAVRELGGTSDNFKTYSPDIKPSLLTPLLNYIGTSGYYNPFTSEAQLNYQQPTFVRPFVACHEMSHQMGYGAEDEANFVGYLAATGSQNRLLRYSAYQLAVREFMFSLYMADSLASKPLKKRISPQVKADFKQERQYWQAYQNKANVITGIFYDNFLKANNQPQGLDTYNRMVTLVMAMYRRPPSPLKGAGGPKLRKQ</sequence>
<keyword evidence="1" id="KW-0812">Transmembrane</keyword>
<dbReference type="RefSeq" id="WP_133235082.1">
    <property type="nucleotide sequence ID" value="NZ_SOZE01000032.1"/>
</dbReference>
<keyword evidence="1" id="KW-0472">Membrane</keyword>
<dbReference type="Pfam" id="PF12725">
    <property type="entry name" value="DUF3810"/>
    <property type="match status" value="1"/>
</dbReference>
<accession>A0A4Y8S5Z9</accession>
<dbReference type="AlphaFoldDB" id="A0A4Y8S5Z9"/>
<reference evidence="2 3" key="1">
    <citation type="journal article" date="2017" name="Int. J. Syst. Evol. Microbiol.">
        <title>Mucilaginibacterpsychrotolerans sp. nov., isolated from peatlands.</title>
        <authorList>
            <person name="Deng Y."/>
            <person name="Shen L."/>
            <person name="Xu B."/>
            <person name="Liu Y."/>
            <person name="Gu Z."/>
            <person name="Liu H."/>
            <person name="Zhou Y."/>
        </authorList>
    </citation>
    <scope>NUCLEOTIDE SEQUENCE [LARGE SCALE GENOMIC DNA]</scope>
    <source>
        <strain evidence="2 3">NH7-4</strain>
    </source>
</reference>
<evidence type="ECO:0000256" key="1">
    <source>
        <dbReference type="SAM" id="Phobius"/>
    </source>
</evidence>
<feature type="transmembrane region" description="Helical" evidence="1">
    <location>
        <begin position="69"/>
        <end position="87"/>
    </location>
</feature>
<organism evidence="2 3">
    <name type="scientific">Mucilaginibacter psychrotolerans</name>
    <dbReference type="NCBI Taxonomy" id="1524096"/>
    <lineage>
        <taxon>Bacteria</taxon>
        <taxon>Pseudomonadati</taxon>
        <taxon>Bacteroidota</taxon>
        <taxon>Sphingobacteriia</taxon>
        <taxon>Sphingobacteriales</taxon>
        <taxon>Sphingobacteriaceae</taxon>
        <taxon>Mucilaginibacter</taxon>
    </lineage>
</organism>
<keyword evidence="3" id="KW-1185">Reference proteome</keyword>
<name>A0A4Y8S5Z9_9SPHI</name>
<gene>
    <name evidence="2" type="ORF">E2R66_22630</name>
</gene>
<proteinExistence type="predicted"/>
<comment type="caution">
    <text evidence="2">The sequence shown here is derived from an EMBL/GenBank/DDBJ whole genome shotgun (WGS) entry which is preliminary data.</text>
</comment>
<dbReference type="Proteomes" id="UP000297540">
    <property type="component" value="Unassembled WGS sequence"/>
</dbReference>
<evidence type="ECO:0000313" key="3">
    <source>
        <dbReference type="Proteomes" id="UP000297540"/>
    </source>
</evidence>
<keyword evidence="1" id="KW-1133">Transmembrane helix</keyword>
<dbReference type="InterPro" id="IPR024294">
    <property type="entry name" value="DUF3810"/>
</dbReference>
<dbReference type="OrthoDB" id="1048788at2"/>
<evidence type="ECO:0000313" key="2">
    <source>
        <dbReference type="EMBL" id="TFF34332.1"/>
    </source>
</evidence>
<feature type="transmembrane region" description="Helical" evidence="1">
    <location>
        <begin position="12"/>
        <end position="33"/>
    </location>
</feature>